<accession>A0A147I1B9</accession>
<reference evidence="1 2" key="1">
    <citation type="journal article" date="2016" name="Front. Microbiol.">
        <title>Genomic Resource of Rice Seed Associated Bacteria.</title>
        <authorList>
            <person name="Midha S."/>
            <person name="Bansal K."/>
            <person name="Sharma S."/>
            <person name="Kumar N."/>
            <person name="Patil P.P."/>
            <person name="Chaudhry V."/>
            <person name="Patil P.B."/>
        </authorList>
    </citation>
    <scope>NUCLEOTIDE SEQUENCE [LARGE SCALE GENOMIC DNA]</scope>
    <source>
        <strain evidence="1 2">NS319</strain>
    </source>
</reference>
<proteinExistence type="predicted"/>
<sequence>MLALAAGYEPVFDVFAKGGLQPSRDAVNFAWVPLAMVGFEAIVARPPGLQGIAAFERSGR</sequence>
<evidence type="ECO:0000313" key="2">
    <source>
        <dbReference type="Proteomes" id="UP000072867"/>
    </source>
</evidence>
<protein>
    <submittedName>
        <fullName evidence="1">Uncharacterized protein</fullName>
    </submittedName>
</protein>
<gene>
    <name evidence="1" type="ORF">NS319_06615</name>
</gene>
<dbReference type="Proteomes" id="UP000072867">
    <property type="component" value="Unassembled WGS sequence"/>
</dbReference>
<comment type="caution">
    <text evidence="1">The sequence shown here is derived from an EMBL/GenBank/DDBJ whole genome shotgun (WGS) entry which is preliminary data.</text>
</comment>
<organism evidence="1 2">
    <name type="scientific">Sphingomonas sanguinis</name>
    <dbReference type="NCBI Taxonomy" id="33051"/>
    <lineage>
        <taxon>Bacteria</taxon>
        <taxon>Pseudomonadati</taxon>
        <taxon>Pseudomonadota</taxon>
        <taxon>Alphaproteobacteria</taxon>
        <taxon>Sphingomonadales</taxon>
        <taxon>Sphingomonadaceae</taxon>
        <taxon>Sphingomonas</taxon>
    </lineage>
</organism>
<dbReference type="EMBL" id="LDTD01000042">
    <property type="protein sequence ID" value="KTT71223.1"/>
    <property type="molecule type" value="Genomic_DNA"/>
</dbReference>
<evidence type="ECO:0000313" key="1">
    <source>
        <dbReference type="EMBL" id="KTT71223.1"/>
    </source>
</evidence>
<dbReference type="AlphaFoldDB" id="A0A147I1B9"/>
<name>A0A147I1B9_9SPHN</name>
<dbReference type="PATRIC" id="fig|33051.3.peg.2332"/>